<organism evidence="1 2">
    <name type="scientific">Rhizobium setariae</name>
    <dbReference type="NCBI Taxonomy" id="2801340"/>
    <lineage>
        <taxon>Bacteria</taxon>
        <taxon>Pseudomonadati</taxon>
        <taxon>Pseudomonadota</taxon>
        <taxon>Alphaproteobacteria</taxon>
        <taxon>Hyphomicrobiales</taxon>
        <taxon>Rhizobiaceae</taxon>
        <taxon>Rhizobium/Agrobacterium group</taxon>
        <taxon>Rhizobium</taxon>
    </lineage>
</organism>
<protein>
    <submittedName>
        <fullName evidence="1">MmcQ/YjbR family DNA-binding protein</fullName>
    </submittedName>
</protein>
<dbReference type="AlphaFoldDB" id="A0A936YQN8"/>
<evidence type="ECO:0000313" key="2">
    <source>
        <dbReference type="Proteomes" id="UP000633219"/>
    </source>
</evidence>
<comment type="caution">
    <text evidence="1">The sequence shown here is derived from an EMBL/GenBank/DDBJ whole genome shotgun (WGS) entry which is preliminary data.</text>
</comment>
<dbReference type="EMBL" id="JAEQNC010000002">
    <property type="protein sequence ID" value="MBL0371056.1"/>
    <property type="molecule type" value="Genomic_DNA"/>
</dbReference>
<dbReference type="SUPFAM" id="SSF142906">
    <property type="entry name" value="YjbR-like"/>
    <property type="match status" value="1"/>
</dbReference>
<proteinExistence type="predicted"/>
<evidence type="ECO:0000313" key="1">
    <source>
        <dbReference type="EMBL" id="MBL0371056.1"/>
    </source>
</evidence>
<keyword evidence="2" id="KW-1185">Reference proteome</keyword>
<dbReference type="InterPro" id="IPR038056">
    <property type="entry name" value="YjbR-like_sf"/>
</dbReference>
<dbReference type="Pfam" id="PF04237">
    <property type="entry name" value="YjbR"/>
    <property type="match status" value="1"/>
</dbReference>
<dbReference type="RefSeq" id="WP_201653099.1">
    <property type="nucleotide sequence ID" value="NZ_JAEQNC010000002.1"/>
</dbReference>
<sequence>MTHDEFAALALSLPGAVESAHFGTRDFRAPRIFATLPAPNRAALNFLPDQQALMGEVYGALFAAIPNKWGTRGWTHLHLKDCPHDVAESALTMAWKNVQPR</sequence>
<reference evidence="1" key="1">
    <citation type="submission" date="2021-01" db="EMBL/GenBank/DDBJ databases">
        <title>Rhizobium sp. strain KVB221 16S ribosomal RNA gene Genome sequencing and assembly.</title>
        <authorList>
            <person name="Kang M."/>
        </authorList>
    </citation>
    <scope>NUCLEOTIDE SEQUENCE</scope>
    <source>
        <strain evidence="1">KVB221</strain>
    </source>
</reference>
<accession>A0A936YQN8</accession>
<gene>
    <name evidence="1" type="ORF">JJB09_03360</name>
</gene>
<name>A0A936YQN8_9HYPH</name>
<keyword evidence="1" id="KW-0238">DNA-binding</keyword>
<dbReference type="GO" id="GO:0003677">
    <property type="term" value="F:DNA binding"/>
    <property type="evidence" value="ECO:0007669"/>
    <property type="project" value="UniProtKB-KW"/>
</dbReference>
<dbReference type="InterPro" id="IPR058532">
    <property type="entry name" value="YjbR/MT2646/Rv2570-like"/>
</dbReference>
<dbReference type="Proteomes" id="UP000633219">
    <property type="component" value="Unassembled WGS sequence"/>
</dbReference>